<dbReference type="Proteomes" id="UP001610563">
    <property type="component" value="Unassembled WGS sequence"/>
</dbReference>
<evidence type="ECO:0000313" key="2">
    <source>
        <dbReference type="EMBL" id="KAL2795953.1"/>
    </source>
</evidence>
<dbReference type="EMBL" id="JBFTWV010000030">
    <property type="protein sequence ID" value="KAL2795953.1"/>
    <property type="molecule type" value="Genomic_DNA"/>
</dbReference>
<accession>A0ABR4GA92</accession>
<proteinExistence type="predicted"/>
<keyword evidence="3" id="KW-1185">Reference proteome</keyword>
<organism evidence="2 3">
    <name type="scientific">Aspergillus keveii</name>
    <dbReference type="NCBI Taxonomy" id="714993"/>
    <lineage>
        <taxon>Eukaryota</taxon>
        <taxon>Fungi</taxon>
        <taxon>Dikarya</taxon>
        <taxon>Ascomycota</taxon>
        <taxon>Pezizomycotina</taxon>
        <taxon>Eurotiomycetes</taxon>
        <taxon>Eurotiomycetidae</taxon>
        <taxon>Eurotiales</taxon>
        <taxon>Aspergillaceae</taxon>
        <taxon>Aspergillus</taxon>
        <taxon>Aspergillus subgen. Nidulantes</taxon>
    </lineage>
</organism>
<protein>
    <submittedName>
        <fullName evidence="2">Uncharacterized protein</fullName>
    </submittedName>
</protein>
<feature type="region of interest" description="Disordered" evidence="1">
    <location>
        <begin position="155"/>
        <end position="187"/>
    </location>
</feature>
<sequence length="197" mass="22825">MKQQAWATKQLTLKLELKNTPSKIALRYMSREHCPIRPKIQWLCETRDKDTLWWRVSTTEIVDLGRVVRSWHSRRARKAFEEELKARGFDSKGRQLPSGAQGLATAEQFHGNMKGTVSLQLRRLCLQGNLTTMRQEVKTLVEKLVKFQLENQQNQSQDSEILNRKSKSGGLFPTRKKMEASSGRAQRGRYEQELAIL</sequence>
<comment type="caution">
    <text evidence="2">The sequence shown here is derived from an EMBL/GenBank/DDBJ whole genome shotgun (WGS) entry which is preliminary data.</text>
</comment>
<gene>
    <name evidence="2" type="ORF">BJX66DRAFT_300676</name>
</gene>
<evidence type="ECO:0000256" key="1">
    <source>
        <dbReference type="SAM" id="MobiDB-lite"/>
    </source>
</evidence>
<evidence type="ECO:0000313" key="3">
    <source>
        <dbReference type="Proteomes" id="UP001610563"/>
    </source>
</evidence>
<name>A0ABR4GA92_9EURO</name>
<reference evidence="2 3" key="1">
    <citation type="submission" date="2024-07" db="EMBL/GenBank/DDBJ databases">
        <title>Section-level genome sequencing and comparative genomics of Aspergillus sections Usti and Cavernicolus.</title>
        <authorList>
            <consortium name="Lawrence Berkeley National Laboratory"/>
            <person name="Nybo J.L."/>
            <person name="Vesth T.C."/>
            <person name="Theobald S."/>
            <person name="Frisvad J.C."/>
            <person name="Larsen T.O."/>
            <person name="Kjaerboelling I."/>
            <person name="Rothschild-Mancinelli K."/>
            <person name="Lyhne E.K."/>
            <person name="Kogle M.E."/>
            <person name="Barry K."/>
            <person name="Clum A."/>
            <person name="Na H."/>
            <person name="Ledsgaard L."/>
            <person name="Lin J."/>
            <person name="Lipzen A."/>
            <person name="Kuo A."/>
            <person name="Riley R."/>
            <person name="Mondo S."/>
            <person name="Labutti K."/>
            <person name="Haridas S."/>
            <person name="Pangalinan J."/>
            <person name="Salamov A.A."/>
            <person name="Simmons B.A."/>
            <person name="Magnuson J.K."/>
            <person name="Chen J."/>
            <person name="Drula E."/>
            <person name="Henrissat B."/>
            <person name="Wiebenga A."/>
            <person name="Lubbers R.J."/>
            <person name="Gomes A.C."/>
            <person name="Makela M.R."/>
            <person name="Stajich J."/>
            <person name="Grigoriev I.V."/>
            <person name="Mortensen U.H."/>
            <person name="De Vries R.P."/>
            <person name="Baker S.E."/>
            <person name="Andersen M.R."/>
        </authorList>
    </citation>
    <scope>NUCLEOTIDE SEQUENCE [LARGE SCALE GENOMIC DNA]</scope>
    <source>
        <strain evidence="2 3">CBS 209.92</strain>
    </source>
</reference>